<evidence type="ECO:0000313" key="1">
    <source>
        <dbReference type="EMBL" id="CEP03921.1"/>
    </source>
</evidence>
<accession>A0A0G4J945</accession>
<dbReference type="Proteomes" id="UP000039324">
    <property type="component" value="Unassembled WGS sequence"/>
</dbReference>
<keyword evidence="2" id="KW-1185">Reference proteome</keyword>
<name>A0A0G4J945_PLABS</name>
<dbReference type="EMBL" id="CDSF01000155">
    <property type="protein sequence ID" value="CEP03921.1"/>
    <property type="molecule type" value="Genomic_DNA"/>
</dbReference>
<reference evidence="1 2" key="1">
    <citation type="submission" date="2015-02" db="EMBL/GenBank/DDBJ databases">
        <authorList>
            <person name="Chooi Y.-H."/>
        </authorList>
    </citation>
    <scope>NUCLEOTIDE SEQUENCE [LARGE SCALE GENOMIC DNA]</scope>
    <source>
        <strain evidence="1">E3</strain>
    </source>
</reference>
<gene>
    <name evidence="1" type="ORF">PBRA_003528</name>
</gene>
<organism evidence="1 2">
    <name type="scientific">Plasmodiophora brassicae</name>
    <name type="common">Clubroot disease agent</name>
    <dbReference type="NCBI Taxonomy" id="37360"/>
    <lineage>
        <taxon>Eukaryota</taxon>
        <taxon>Sar</taxon>
        <taxon>Rhizaria</taxon>
        <taxon>Endomyxa</taxon>
        <taxon>Phytomyxea</taxon>
        <taxon>Plasmodiophorida</taxon>
        <taxon>Plasmodiophoridae</taxon>
        <taxon>Plasmodiophora</taxon>
    </lineage>
</organism>
<dbReference type="AlphaFoldDB" id="A0A0G4J945"/>
<proteinExistence type="predicted"/>
<evidence type="ECO:0000313" key="2">
    <source>
        <dbReference type="Proteomes" id="UP000039324"/>
    </source>
</evidence>
<sequence>MNDRTRLAIPSKFGNARVHQHASVAMRRRRVRIPQRHGTAGRCPPLSMIRSTASNGGVHLLICIRRFDWRCRQGSSRRRVRRQASQCLPERIPFLDKAGMPVELRWSAG</sequence>
<protein>
    <submittedName>
        <fullName evidence="1">Uncharacterized protein</fullName>
    </submittedName>
</protein>